<dbReference type="Pfam" id="PF05738">
    <property type="entry name" value="Cna_B"/>
    <property type="match status" value="3"/>
</dbReference>
<keyword evidence="3" id="KW-0732">Signal</keyword>
<feature type="domain" description="Gram-positive cocci surface proteins LPxTG" evidence="6">
    <location>
        <begin position="935"/>
        <end position="970"/>
    </location>
</feature>
<evidence type="ECO:0000256" key="3">
    <source>
        <dbReference type="ARBA" id="ARBA00022729"/>
    </source>
</evidence>
<reference evidence="8" key="1">
    <citation type="submission" date="2022-07" db="EMBL/GenBank/DDBJ databases">
        <title>Parvimonas micra travels from the subgingival sulcus of the human oral cavity to the colorectal adenocarcinoma.</title>
        <authorList>
            <person name="Conde-Perez K."/>
            <person name="Buetas E."/>
            <person name="Aja-Macaya P."/>
            <person name="Martin-De Arribas E."/>
            <person name="Iglesias-Corras I."/>
            <person name="Trigo-Tasende N."/>
            <person name="Nasser-Ali M."/>
            <person name="Estevez L.S."/>
            <person name="Rumbo-Feal S."/>
            <person name="Otero-Alen B."/>
            <person name="Noguera J.F."/>
            <person name="Concha A."/>
            <person name="Pardinas-Lopez S."/>
            <person name="Carda-Dieguez M."/>
            <person name="Gomez-Randulfe I."/>
            <person name="Martinez-Lago N."/>
            <person name="Ladra S."/>
            <person name="Aparicio L.A."/>
            <person name="Bou G."/>
            <person name="Mira A."/>
            <person name="Vallejo J.A."/>
            <person name="Poza M."/>
        </authorList>
    </citation>
    <scope>NUCLEOTIDE SEQUENCE</scope>
    <source>
        <strain evidence="8">PM79KC-AC-4</strain>
    </source>
</reference>
<keyword evidence="1" id="KW-0134">Cell wall</keyword>
<dbReference type="SUPFAM" id="SSF49478">
    <property type="entry name" value="Cna protein B-type domain"/>
    <property type="match status" value="2"/>
</dbReference>
<evidence type="ECO:0000256" key="2">
    <source>
        <dbReference type="ARBA" id="ARBA00022525"/>
    </source>
</evidence>
<dbReference type="Proteomes" id="UP001141458">
    <property type="component" value="Unassembled WGS sequence"/>
</dbReference>
<keyword evidence="4" id="KW-0572">Peptidoglycan-anchor</keyword>
<proteinExistence type="predicted"/>
<feature type="transmembrane region" description="Helical" evidence="5">
    <location>
        <begin position="12"/>
        <end position="32"/>
    </location>
</feature>
<sequence length="976" mass="110287">MKRFKKISKFILSFMIMLNMLFVFFIDITFSYKNDFIYHKQEQNEITRQTDITSSSGIIKENIQMKNKDKINEDKLKNETKEECTLVNNLEPKLKKEFKQKLRSGSTTPISGTSTIAANEIAPANYLQIIDRIAGAKVEILETGPGVNATKSLNPWEVANDLWSGKFNDAIFNKLSGNGYGGYTIQFKPSNTSAYGYTTDPKAGWDNSDLNLSTSSMWVKIKYTNAAYYDGELVDAIAVIKITPFKNRTEGASWSNGDYTNNTYYPLVQISDLLYRGWNWQNVNEINVDLQLFKKGSSSPIQFSEGNFGDMEATYYTINSLNPTSIQGEGENPAATYGPEYVLPKKGTYSGAYVIPGSHIVTSYGGDTSMGTQYAYNGGSSYWDGDDPSHHNWSQNSVLFTTKATTHLNFTMGNLSRDPQQQSVKRTNFVWTSISTQSFTNSYVKYIDIPVEKKWQGPGAGDDVSTVTVKLYAKYKLNYQDKEYEFRNLTLTKDSNGNWKGKFIGVPDLPSLKKLLEKHHKGGTITDQTYIVKEVYLDGKEITNTDYESTINGNMNSGFVINNKRVKNGLTVIKNWQDQNGNQITGNDTSKFPEVKVLLKRKIKTGNYSWIEDSSFSKEVSLNYDGNWKNVINGLDIKDSQNREYVYYIIEQNIPKGFRIVSYKPSSSSNPLVCTGIEIGNKTTDENKLEVTNAKDLADVNIEKVWLDVNGVQMPFNQTSNFGNIKVNLYRKVGNIKDDNFVKEVTLSYTKNWKEKVTELSVHNSDGELYNYYIEEDATTLPDGFSIKGYTPTSGINLSQDSTNNILKVENIRDKVDIPIEKIWYDVKGNKITTEGPPNLVVKLYRTTDGTTKNGELVQIEGKNEVLLTYNQGAWSYKYKNLPIKDNNGKYYTYYIQEVKPSGYLEIGSIEERSITFKQNDNTIKTLTLKNKLNPVYPATGGNGSKVYLTVGITAVAFGILLREIIQNKKERRKNA</sequence>
<evidence type="ECO:0000256" key="1">
    <source>
        <dbReference type="ARBA" id="ARBA00022512"/>
    </source>
</evidence>
<accession>A0A9X3H8T6</accession>
<evidence type="ECO:0000259" key="6">
    <source>
        <dbReference type="Pfam" id="PF00746"/>
    </source>
</evidence>
<evidence type="ECO:0000313" key="8">
    <source>
        <dbReference type="EMBL" id="MCZ7406851.1"/>
    </source>
</evidence>
<keyword evidence="5" id="KW-0812">Transmembrane</keyword>
<evidence type="ECO:0000256" key="4">
    <source>
        <dbReference type="ARBA" id="ARBA00023088"/>
    </source>
</evidence>
<organism evidence="8 9">
    <name type="scientific">Parvimonas micra</name>
    <dbReference type="NCBI Taxonomy" id="33033"/>
    <lineage>
        <taxon>Bacteria</taxon>
        <taxon>Bacillati</taxon>
        <taxon>Bacillota</taxon>
        <taxon>Tissierellia</taxon>
        <taxon>Tissierellales</taxon>
        <taxon>Peptoniphilaceae</taxon>
        <taxon>Parvimonas</taxon>
    </lineage>
</organism>
<keyword evidence="5" id="KW-1133">Transmembrane helix</keyword>
<comment type="caution">
    <text evidence="8">The sequence shown here is derived from an EMBL/GenBank/DDBJ whole genome shotgun (WGS) entry which is preliminary data.</text>
</comment>
<dbReference type="AlphaFoldDB" id="A0A9X3H8T6"/>
<feature type="transmembrane region" description="Helical" evidence="5">
    <location>
        <begin position="947"/>
        <end position="966"/>
    </location>
</feature>
<evidence type="ECO:0000259" key="7">
    <source>
        <dbReference type="Pfam" id="PF05738"/>
    </source>
</evidence>
<dbReference type="RefSeq" id="WP_269720293.1">
    <property type="nucleotide sequence ID" value="NZ_CP101408.1"/>
</dbReference>
<keyword evidence="2" id="KW-0964">Secreted</keyword>
<evidence type="ECO:0000313" key="9">
    <source>
        <dbReference type="Proteomes" id="UP001141458"/>
    </source>
</evidence>
<dbReference type="InterPro" id="IPR019931">
    <property type="entry name" value="LPXTG_anchor"/>
</dbReference>
<feature type="domain" description="CNA-B" evidence="7">
    <location>
        <begin position="700"/>
        <end position="780"/>
    </location>
</feature>
<keyword evidence="5" id="KW-0472">Membrane</keyword>
<dbReference type="InterPro" id="IPR008454">
    <property type="entry name" value="Collagen-bd_Cna-like_B-typ_dom"/>
</dbReference>
<dbReference type="EMBL" id="JANDZV010000001">
    <property type="protein sequence ID" value="MCZ7406851.1"/>
    <property type="molecule type" value="Genomic_DNA"/>
</dbReference>
<feature type="domain" description="CNA-B" evidence="7">
    <location>
        <begin position="818"/>
        <end position="905"/>
    </location>
</feature>
<gene>
    <name evidence="8" type="ORF">NND69_00505</name>
</gene>
<protein>
    <submittedName>
        <fullName evidence="8">Cna B-type domain-containing protein</fullName>
    </submittedName>
</protein>
<evidence type="ECO:0000256" key="5">
    <source>
        <dbReference type="SAM" id="Phobius"/>
    </source>
</evidence>
<dbReference type="Gene3D" id="2.60.40.1140">
    <property type="entry name" value="Collagen-binding surface protein Cna, B-type domain"/>
    <property type="match status" value="4"/>
</dbReference>
<name>A0A9X3H8T6_9FIRM</name>
<feature type="domain" description="CNA-B" evidence="7">
    <location>
        <begin position="571"/>
        <end position="658"/>
    </location>
</feature>
<dbReference type="Pfam" id="PF00746">
    <property type="entry name" value="Gram_pos_anchor"/>
    <property type="match status" value="1"/>
</dbReference>